<dbReference type="Proteomes" id="UP001238163">
    <property type="component" value="Unassembled WGS sequence"/>
</dbReference>
<dbReference type="InterPro" id="IPR010502">
    <property type="entry name" value="Carb-bd_dom_fam9"/>
</dbReference>
<keyword evidence="6" id="KW-0662">Pyridine nucleotide biosynthesis</keyword>
<evidence type="ECO:0000256" key="2">
    <source>
        <dbReference type="ARBA" id="ARBA00004950"/>
    </source>
</evidence>
<dbReference type="InterPro" id="IPR036188">
    <property type="entry name" value="FAD/NAD-bd_sf"/>
</dbReference>
<dbReference type="EMBL" id="JAUSVL010000001">
    <property type="protein sequence ID" value="MDQ0288617.1"/>
    <property type="molecule type" value="Genomic_DNA"/>
</dbReference>
<dbReference type="EC" id="1.4.3.16" evidence="4"/>
<dbReference type="Gene3D" id="2.60.40.1190">
    <property type="match status" value="1"/>
</dbReference>
<dbReference type="AlphaFoldDB" id="A0AAE3VDN5"/>
<evidence type="ECO:0000256" key="5">
    <source>
        <dbReference type="ARBA" id="ARBA00022630"/>
    </source>
</evidence>
<gene>
    <name evidence="12" type="ORF">J3R75_000724</name>
</gene>
<evidence type="ECO:0000256" key="6">
    <source>
        <dbReference type="ARBA" id="ARBA00022642"/>
    </source>
</evidence>
<dbReference type="Gene3D" id="3.50.50.60">
    <property type="entry name" value="FAD/NAD(P)-binding domain"/>
    <property type="match status" value="1"/>
</dbReference>
<dbReference type="SUPFAM" id="SSF51905">
    <property type="entry name" value="FAD/NAD(P)-binding domain"/>
    <property type="match status" value="1"/>
</dbReference>
<evidence type="ECO:0000259" key="10">
    <source>
        <dbReference type="Pfam" id="PF00890"/>
    </source>
</evidence>
<comment type="catalytic activity">
    <reaction evidence="9">
        <text>L-aspartate + O2 = iminosuccinate + H2O2</text>
        <dbReference type="Rhea" id="RHEA:25876"/>
        <dbReference type="ChEBI" id="CHEBI:15379"/>
        <dbReference type="ChEBI" id="CHEBI:16240"/>
        <dbReference type="ChEBI" id="CHEBI:29991"/>
        <dbReference type="ChEBI" id="CHEBI:77875"/>
        <dbReference type="EC" id="1.4.3.16"/>
    </reaction>
    <physiologicalReaction direction="left-to-right" evidence="9">
        <dbReference type="Rhea" id="RHEA:25877"/>
    </physiologicalReaction>
</comment>
<dbReference type="GO" id="GO:0030246">
    <property type="term" value="F:carbohydrate binding"/>
    <property type="evidence" value="ECO:0007669"/>
    <property type="project" value="InterPro"/>
</dbReference>
<sequence length="690" mass="74540">MDKPQSCDVLVVGAGLAGLNAAAEIREKQPGMRVLVVDAGGCASTEVMGFSAPVNPPDSPDMLYFDILRAGGGYSAAALARVLADRSLPELRRLERMGLVFDRCADGSYDMVNALGSSHPRVVHQATTTGRQAMELLATAVTPLRVSKLLLADGRIAGVLTDAGEAIAAKAVVLAGGGFAGLWQFSTWSKTLCGDCLCLAQDAGAELIDLGFVQFEPTVTVYPEALRGFSVLTAVLNEGARLLNCQGESILPAAGPLPRKSDLARIIMREIEAGNACAHGGIRFDYTQVDEAAFARKYPAYHAKYRRFAPSLAELGQEVVPAAHTTLGGIRVTPDCATAVPGLFAAGEAMGGLHGADRVGGNAGLEVFVFGRIAGASAAAYAARSSQARLPRALPTPLRTPDDVYGRMAEILQRGFTPLRKIADLERAAQELAGLGAYGPVMLATAAVADALSKERARAPYQLDHAAVVDVPALPEGQQPGDDFLAPVWQRAASLRIDRVARTDFYPPHFPLASCRLFYDDDWLYLNYEVTDRYVQCLSTEFGQMVFRDSCVEFFAEPLPGLGYINFEFNCGGNLHVAHIRDCTLVPGGFKDHRVFREDELSGIEIVHSLPRRVSPEITTPVTWHVLVRIPIAFFEKALGRPLRPLAGTQWRANFNKCASGCSHPHWLTWSQLLERNMHRPQDFGIVRFV</sequence>
<keyword evidence="5" id="KW-0285">Flavoprotein</keyword>
<evidence type="ECO:0000256" key="9">
    <source>
        <dbReference type="ARBA" id="ARBA00048305"/>
    </source>
</evidence>
<dbReference type="PRINTS" id="PR00368">
    <property type="entry name" value="FADPNR"/>
</dbReference>
<accession>A0AAE3VDN5</accession>
<evidence type="ECO:0000259" key="11">
    <source>
        <dbReference type="Pfam" id="PF16011"/>
    </source>
</evidence>
<organism evidence="12 13">
    <name type="scientific">Oligosphaera ethanolica</name>
    <dbReference type="NCBI Taxonomy" id="760260"/>
    <lineage>
        <taxon>Bacteria</taxon>
        <taxon>Pseudomonadati</taxon>
        <taxon>Lentisphaerota</taxon>
        <taxon>Oligosphaeria</taxon>
        <taxon>Oligosphaerales</taxon>
        <taxon>Oligosphaeraceae</taxon>
        <taxon>Oligosphaera</taxon>
    </lineage>
</organism>
<dbReference type="PANTHER" id="PTHR42716">
    <property type="entry name" value="L-ASPARTATE OXIDASE"/>
    <property type="match status" value="1"/>
</dbReference>
<dbReference type="Gene3D" id="3.90.700.10">
    <property type="entry name" value="Succinate dehydrogenase/fumarate reductase flavoprotein, catalytic domain"/>
    <property type="match status" value="1"/>
</dbReference>
<comment type="cofactor">
    <cofactor evidence="1">
        <name>FAD</name>
        <dbReference type="ChEBI" id="CHEBI:57692"/>
    </cofactor>
</comment>
<dbReference type="GO" id="GO:0034628">
    <property type="term" value="P:'de novo' NAD+ biosynthetic process from L-aspartate"/>
    <property type="evidence" value="ECO:0007669"/>
    <property type="project" value="TreeGrafter"/>
</dbReference>
<evidence type="ECO:0000256" key="7">
    <source>
        <dbReference type="ARBA" id="ARBA00022827"/>
    </source>
</evidence>
<keyword evidence="13" id="KW-1185">Reference proteome</keyword>
<reference evidence="12" key="1">
    <citation type="submission" date="2023-07" db="EMBL/GenBank/DDBJ databases">
        <title>Genomic Encyclopedia of Type Strains, Phase IV (KMG-IV): sequencing the most valuable type-strain genomes for metagenomic binning, comparative biology and taxonomic classification.</title>
        <authorList>
            <person name="Goeker M."/>
        </authorList>
    </citation>
    <scope>NUCLEOTIDE SEQUENCE</scope>
    <source>
        <strain evidence="12">DSM 24202</strain>
    </source>
</reference>
<comment type="similarity">
    <text evidence="3">Belongs to the FAD-dependent oxidoreductase 2 family. NadB subfamily.</text>
</comment>
<evidence type="ECO:0000256" key="1">
    <source>
        <dbReference type="ARBA" id="ARBA00001974"/>
    </source>
</evidence>
<keyword evidence="8" id="KW-0560">Oxidoreductase</keyword>
<dbReference type="SUPFAM" id="SSF56425">
    <property type="entry name" value="Succinate dehydrogenase/fumarate reductase flavoprotein, catalytic domain"/>
    <property type="match status" value="1"/>
</dbReference>
<dbReference type="GO" id="GO:0016052">
    <property type="term" value="P:carbohydrate catabolic process"/>
    <property type="evidence" value="ECO:0007669"/>
    <property type="project" value="InterPro"/>
</dbReference>
<comment type="pathway">
    <text evidence="2">Cofactor biosynthesis; NAD(+) biosynthesis; iminoaspartate from L-aspartate (oxidase route): step 1/1.</text>
</comment>
<dbReference type="GO" id="GO:0004553">
    <property type="term" value="F:hydrolase activity, hydrolyzing O-glycosyl compounds"/>
    <property type="evidence" value="ECO:0007669"/>
    <property type="project" value="InterPro"/>
</dbReference>
<dbReference type="GO" id="GO:0008734">
    <property type="term" value="F:L-aspartate oxidase activity"/>
    <property type="evidence" value="ECO:0007669"/>
    <property type="project" value="UniProtKB-EC"/>
</dbReference>
<feature type="domain" description="Carbohydrate-binding" evidence="11">
    <location>
        <begin position="492"/>
        <end position="689"/>
    </location>
</feature>
<dbReference type="SUPFAM" id="SSF49344">
    <property type="entry name" value="CBD9-like"/>
    <property type="match status" value="1"/>
</dbReference>
<proteinExistence type="inferred from homology"/>
<name>A0AAE3VDN5_9BACT</name>
<dbReference type="RefSeq" id="WP_307259952.1">
    <property type="nucleotide sequence ID" value="NZ_JAUSVL010000001.1"/>
</dbReference>
<dbReference type="InterPro" id="IPR027477">
    <property type="entry name" value="Succ_DH/fumarate_Rdtase_cat_sf"/>
</dbReference>
<evidence type="ECO:0000256" key="8">
    <source>
        <dbReference type="ARBA" id="ARBA00023002"/>
    </source>
</evidence>
<dbReference type="PANTHER" id="PTHR42716:SF2">
    <property type="entry name" value="L-ASPARTATE OXIDASE, CHLOROPLASTIC"/>
    <property type="match status" value="1"/>
</dbReference>
<dbReference type="Pfam" id="PF00890">
    <property type="entry name" value="FAD_binding_2"/>
    <property type="match status" value="1"/>
</dbReference>
<evidence type="ECO:0000313" key="13">
    <source>
        <dbReference type="Proteomes" id="UP001238163"/>
    </source>
</evidence>
<protein>
    <recommendedName>
        <fullName evidence="4">L-aspartate oxidase</fullName>
        <ecNumber evidence="4">1.4.3.16</ecNumber>
    </recommendedName>
</protein>
<evidence type="ECO:0000313" key="12">
    <source>
        <dbReference type="EMBL" id="MDQ0288617.1"/>
    </source>
</evidence>
<evidence type="ECO:0000256" key="3">
    <source>
        <dbReference type="ARBA" id="ARBA00008562"/>
    </source>
</evidence>
<comment type="caution">
    <text evidence="12">The sequence shown here is derived from an EMBL/GenBank/DDBJ whole genome shotgun (WGS) entry which is preliminary data.</text>
</comment>
<evidence type="ECO:0000256" key="4">
    <source>
        <dbReference type="ARBA" id="ARBA00012173"/>
    </source>
</evidence>
<dbReference type="InterPro" id="IPR005288">
    <property type="entry name" value="NadB"/>
</dbReference>
<dbReference type="CDD" id="cd09620">
    <property type="entry name" value="CBM9_like_3"/>
    <property type="match status" value="1"/>
</dbReference>
<dbReference type="InterPro" id="IPR003953">
    <property type="entry name" value="FAD-dep_OxRdtase_2_FAD-bd"/>
</dbReference>
<keyword evidence="7" id="KW-0274">FAD</keyword>
<feature type="domain" description="FAD-dependent oxidoreductase 2 FAD-binding" evidence="10">
    <location>
        <begin position="8"/>
        <end position="362"/>
    </location>
</feature>
<dbReference type="Pfam" id="PF16011">
    <property type="entry name" value="CBM9_2"/>
    <property type="match status" value="1"/>
</dbReference>